<name>A0A1Y2H9E5_9FUNG</name>
<dbReference type="AlphaFoldDB" id="A0A1Y2H9E5"/>
<evidence type="ECO:0000313" key="2">
    <source>
        <dbReference type="EMBL" id="ORZ31135.1"/>
    </source>
</evidence>
<reference evidence="2 3" key="1">
    <citation type="submission" date="2016-07" db="EMBL/GenBank/DDBJ databases">
        <title>Pervasive Adenine N6-methylation of Active Genes in Fungi.</title>
        <authorList>
            <consortium name="DOE Joint Genome Institute"/>
            <person name="Mondo S.J."/>
            <person name="Dannebaum R.O."/>
            <person name="Kuo R.C."/>
            <person name="Labutti K."/>
            <person name="Haridas S."/>
            <person name="Kuo A."/>
            <person name="Salamov A."/>
            <person name="Ahrendt S.R."/>
            <person name="Lipzen A."/>
            <person name="Sullivan W."/>
            <person name="Andreopoulos W.B."/>
            <person name="Clum A."/>
            <person name="Lindquist E."/>
            <person name="Daum C."/>
            <person name="Ramamoorthy G.K."/>
            <person name="Gryganskyi A."/>
            <person name="Culley D."/>
            <person name="Magnuson J.K."/>
            <person name="James T.Y."/>
            <person name="O'Malley M.A."/>
            <person name="Stajich J.E."/>
            <person name="Spatafora J.W."/>
            <person name="Visel A."/>
            <person name="Grigoriev I.V."/>
        </authorList>
    </citation>
    <scope>NUCLEOTIDE SEQUENCE [LARGE SCALE GENOMIC DNA]</scope>
    <source>
        <strain evidence="2 3">PL171</strain>
    </source>
</reference>
<protein>
    <submittedName>
        <fullName evidence="2">Uncharacterized protein</fullName>
    </submittedName>
</protein>
<evidence type="ECO:0000256" key="1">
    <source>
        <dbReference type="SAM" id="MobiDB-lite"/>
    </source>
</evidence>
<feature type="compositionally biased region" description="Basic and acidic residues" evidence="1">
    <location>
        <begin position="24"/>
        <end position="35"/>
    </location>
</feature>
<gene>
    <name evidence="2" type="ORF">BCR44DRAFT_1443049</name>
</gene>
<sequence length="64" mass="7449">MPNGTLARYICKNPAHKRRLAQTSEKKKKDLEPRRQPIRRTRALRLRERQRGLGKISPTSGLDV</sequence>
<dbReference type="EMBL" id="MCFL01000066">
    <property type="protein sequence ID" value="ORZ31135.1"/>
    <property type="molecule type" value="Genomic_DNA"/>
</dbReference>
<feature type="non-terminal residue" evidence="2">
    <location>
        <position position="64"/>
    </location>
</feature>
<accession>A0A1Y2H9E5</accession>
<comment type="caution">
    <text evidence="2">The sequence shown here is derived from an EMBL/GenBank/DDBJ whole genome shotgun (WGS) entry which is preliminary data.</text>
</comment>
<proteinExistence type="predicted"/>
<feature type="region of interest" description="Disordered" evidence="1">
    <location>
        <begin position="1"/>
        <end position="64"/>
    </location>
</feature>
<organism evidence="2 3">
    <name type="scientific">Catenaria anguillulae PL171</name>
    <dbReference type="NCBI Taxonomy" id="765915"/>
    <lineage>
        <taxon>Eukaryota</taxon>
        <taxon>Fungi</taxon>
        <taxon>Fungi incertae sedis</taxon>
        <taxon>Blastocladiomycota</taxon>
        <taxon>Blastocladiomycetes</taxon>
        <taxon>Blastocladiales</taxon>
        <taxon>Catenariaceae</taxon>
        <taxon>Catenaria</taxon>
    </lineage>
</organism>
<keyword evidence="3" id="KW-1185">Reference proteome</keyword>
<dbReference type="Proteomes" id="UP000193411">
    <property type="component" value="Unassembled WGS sequence"/>
</dbReference>
<evidence type="ECO:0000313" key="3">
    <source>
        <dbReference type="Proteomes" id="UP000193411"/>
    </source>
</evidence>